<dbReference type="SUPFAM" id="SSF103515">
    <property type="entry name" value="Autotransporter"/>
    <property type="match status" value="1"/>
</dbReference>
<feature type="domain" description="Autotransporter" evidence="1">
    <location>
        <begin position="1780"/>
        <end position="2065"/>
    </location>
</feature>
<dbReference type="Pfam" id="PF25783">
    <property type="entry name" value="BigA_beta"/>
    <property type="match status" value="1"/>
</dbReference>
<dbReference type="Gene3D" id="2.40.128.130">
    <property type="entry name" value="Autotransporter beta-domain"/>
    <property type="match status" value="1"/>
</dbReference>
<dbReference type="InterPro" id="IPR005546">
    <property type="entry name" value="Autotransporte_beta"/>
</dbReference>
<protein>
    <submittedName>
        <fullName evidence="2">Outer membrane autotransporter barrel domain protein</fullName>
    </submittedName>
</protein>
<dbReference type="InterPro" id="IPR036709">
    <property type="entry name" value="Autotransporte_beta_dom_sf"/>
</dbReference>
<dbReference type="STRING" id="526218.Sterm_1780"/>
<dbReference type="Proteomes" id="UP000000845">
    <property type="component" value="Chromosome"/>
</dbReference>
<dbReference type="SMART" id="SM00869">
    <property type="entry name" value="Autotransporter"/>
    <property type="match status" value="1"/>
</dbReference>
<dbReference type="PROSITE" id="PS51208">
    <property type="entry name" value="AUTOTRANSPORTER"/>
    <property type="match status" value="1"/>
</dbReference>
<dbReference type="EMBL" id="CP001739">
    <property type="protein sequence ID" value="ACZ08638.1"/>
    <property type="molecule type" value="Genomic_DNA"/>
</dbReference>
<dbReference type="Pfam" id="PF03797">
    <property type="entry name" value="Autotransporter"/>
    <property type="match status" value="1"/>
</dbReference>
<evidence type="ECO:0000259" key="1">
    <source>
        <dbReference type="PROSITE" id="PS51208"/>
    </source>
</evidence>
<dbReference type="KEGG" id="str:Sterm_1780"/>
<evidence type="ECO:0000313" key="2">
    <source>
        <dbReference type="EMBL" id="ACZ08638.1"/>
    </source>
</evidence>
<sequence>MYDKTFYNPTLGAVQTWNTGLFSNYNLESGNFSYDVKIAGSNSNTTFNFNSAAGSIDPAAIADASLNQPAVIPTSDSYSAKVTSVPMIVSTSAPNIRIGENTTINLISSNTANNYQYGTLMLQYTLTPNRSALNTDSDYAFGKGKAYPDSQAGIPFSILRNSGTINITGNYGVAGIMMNKNNQSGSRNDYLLVNDGTIIGEYIDSNSKQHIGLAFEGNTTPGTKGERYILGNDGIMEFRAPQSAAFNFGGVNLLKYQIVYNRNTINMYGSNSFGVKMANSSLSGYTPGTDQTNTKILLEDPINIYGDNSVGVYYSAANMKAEDSVFKVNIGTGKNNYSGNISGNDSNYVENSVGMYITPRNNNTTGTITNIVNYDIKFGDYAKNSIMFVNDGSSNSYNMSSGAFTSPLLRETYIDNSAVTSVNVEAGTNNIVFFNKGGVKNVSYAYIPIIYIKPDINIGTAEKAVDNTLALYNLGAIAHLNGNIETYGEYSHGIYNNAAALTSGGVVYSVGSKLDNIIDGNVKTLSIVTHGDNSAVLYNNESNIDFQAGGTFKALGKNGSVLYNKNGSISITGDSVFEAGDNGTLIMADGGKITLSGNNIYNVRNNSVFAYALGNPGIKVEFSGSGQTVNLENGSIGFVYDGGSVNMQQNSLYDYLNDNFTGLNNLNINVSDNSRLFLINNYGTLKLSELEAMNTGSGLFGSVIGNSGNSLLNKGTLVLDTLGVINLDDPNDFYSNTDKAATGITVDAGVTIKGTQDSQTALSGKDIYRGTSGGSTYVVMNNYGNIELSGDNSLGIYTNNGLINNYSEINTTGKNSAGLFGENSSVVKNYGNLKISDNGVGIYAVSYQAPDKPDEDFGSGLVDVTNTGVISAVSSEKAVGIYVNNNKTGALRNTGILNLSGGTVDMSLSKESTGVYAVNATVNGGGIINAGESGTGLYAKNSDLTLSDLTLNMNKDNSVGIYLDSDSNLNTSGTNTVNITGKKNTIFYVNTEGTFNQNFLINGNNNADYTLMYINSNKGTYNGTAVLSGNSTVFYGVNSVIELGTSSSLTAPGGNTAGIYADGLYGGITDYEGINKGEMLFGDDSAGLYGINGARLLNTGNITTGSKSLGMSSEASDYLRNKGTIKTGSNSIGMSAKNTALTENSGNINAAGENITALYSENSGISVINNTGNIELTGKNTIGVYLEEGGQQTFNNNKVIKTENSENSSIASTGIYNNGHIVNNTGDIIAGMSSAGIYNNNGIIRHSGSITSEADGVGIYSAGGEINLTDGTIISKGFAIYAENNTKITNTGTEVNTGDKTVAYVLKSGSGLINDQNASIGTGSIYVYGNGTEEIVNNASSIIMTGPESMGYYLTNSEGLINNADITGLAKGNIGIYSDKGSIANSGNITLGDSEIIDENDSSKNRYAIGIYGEDAEVNNSGNIKTGYKGTGIYTENNKLTNSGNITSDGEYAVGLWGSKAVIENNGEIVMNGDYSQGIMGTSQSNIVNNSIITMNGNNSIGISGNEGTKIQNNGIINLYGNDSTGIMLSNGSVLLNKGTINLGPGSNNAEVQNGNSVIPPSIVNAGVIKVDGKFELNGINLTIQVDPESIRKPEMSEITTDQYTTEDLKAKFLVSDAVRFQADSFDFSGPAMIDPLFTQGTNALVYKFENVFMAKDLASAESITADSNSVTFRATPSMNENGNVDIWMEKIPYQYFTNGMYYDKMAEILDKNYVLDGTLSGQTDDALKLYDKLDLITDTQTLEKAMKDLSGEMYSNITRRMEDVSDTFNDSLEVLQNSENNTKENVKINVIAGKGKTKENRNGILPYDYSSVGILALREVERTYRHTFGYSLGYLKTNYQFQDTNNKEEADTIQAGLHNKYKADSWTFKTNLLGRAGFNNTDREIDWNSGVVSEMSGDYNTYGVTLLNEIAKDIEIGKNTKIIPYAGLKMEYGYHSDIKESGDSERLNVEQNDYYSIKPNAGLEFETAKYFGGHKNWKIKMNIGVGYEYEFGDTNSTERAGFDTISSEKFDFGESGEDKGKFITNGGVGIEFQDRYGIFMTGKYKTAGSKEEDYQLGLNLKISF</sequence>
<accession>D1AIQ4</accession>
<organism evidence="2 3">
    <name type="scientific">Sebaldella termitidis (strain ATCC 33386 / NCTC 11300)</name>
    <dbReference type="NCBI Taxonomy" id="526218"/>
    <lineage>
        <taxon>Bacteria</taxon>
        <taxon>Fusobacteriati</taxon>
        <taxon>Fusobacteriota</taxon>
        <taxon>Fusobacteriia</taxon>
        <taxon>Fusobacteriales</taxon>
        <taxon>Leptotrichiaceae</taxon>
        <taxon>Sebaldella</taxon>
    </lineage>
</organism>
<dbReference type="eggNOG" id="COG4625">
    <property type="taxonomic scope" value="Bacteria"/>
</dbReference>
<dbReference type="eggNOG" id="COG3210">
    <property type="taxonomic scope" value="Bacteria"/>
</dbReference>
<reference evidence="2 3" key="2">
    <citation type="journal article" date="2010" name="Stand. Genomic Sci.">
        <title>Complete genome sequence of Sebaldella termitidis type strain (NCTC 11300).</title>
        <authorList>
            <person name="Harmon-Smith M."/>
            <person name="Celia L."/>
            <person name="Chertkov O."/>
            <person name="Lapidus A."/>
            <person name="Copeland A."/>
            <person name="Glavina Del Rio T."/>
            <person name="Nolan M."/>
            <person name="Lucas S."/>
            <person name="Tice H."/>
            <person name="Cheng J.F."/>
            <person name="Han C."/>
            <person name="Detter J.C."/>
            <person name="Bruce D."/>
            <person name="Goodwin L."/>
            <person name="Pitluck S."/>
            <person name="Pati A."/>
            <person name="Liolios K."/>
            <person name="Ivanova N."/>
            <person name="Mavromatis K."/>
            <person name="Mikhailova N."/>
            <person name="Chen A."/>
            <person name="Palaniappan K."/>
            <person name="Land M."/>
            <person name="Hauser L."/>
            <person name="Chang Y.J."/>
            <person name="Jeffries C.D."/>
            <person name="Brettin T."/>
            <person name="Goker M."/>
            <person name="Beck B."/>
            <person name="Bristow J."/>
            <person name="Eisen J.A."/>
            <person name="Markowitz V."/>
            <person name="Hugenholtz P."/>
            <person name="Kyrpides N.C."/>
            <person name="Klenk H.P."/>
            <person name="Chen F."/>
        </authorList>
    </citation>
    <scope>NUCLEOTIDE SEQUENCE [LARGE SCALE GENOMIC DNA]</scope>
    <source>
        <strain evidence="3">ATCC 33386 / NCTC 11300</strain>
    </source>
</reference>
<gene>
    <name evidence="2" type="ordered locus">Sterm_1780</name>
</gene>
<reference evidence="3" key="1">
    <citation type="submission" date="2009-09" db="EMBL/GenBank/DDBJ databases">
        <title>The complete chromosome of Sebaldella termitidis ATCC 33386.</title>
        <authorList>
            <consortium name="US DOE Joint Genome Institute (JGI-PGF)"/>
            <person name="Lucas S."/>
            <person name="Copeland A."/>
            <person name="Lapidus A."/>
            <person name="Glavina del Rio T."/>
            <person name="Dalin E."/>
            <person name="Tice H."/>
            <person name="Bruce D."/>
            <person name="Goodwin L."/>
            <person name="Pitluck S."/>
            <person name="Kyrpides N."/>
            <person name="Mavromatis K."/>
            <person name="Ivanova N."/>
            <person name="Mikhailova N."/>
            <person name="Sims D."/>
            <person name="Meincke L."/>
            <person name="Brettin T."/>
            <person name="Detter J.C."/>
            <person name="Han C."/>
            <person name="Larimer F."/>
            <person name="Land M."/>
            <person name="Hauser L."/>
            <person name="Markowitz V."/>
            <person name="Cheng J.F."/>
            <person name="Hugenholtz P."/>
            <person name="Woyke T."/>
            <person name="Wu D."/>
            <person name="Eisen J.A."/>
        </authorList>
    </citation>
    <scope>NUCLEOTIDE SEQUENCE [LARGE SCALE GENOMIC DNA]</scope>
    <source>
        <strain evidence="3">ATCC 33386 / NCTC 11300</strain>
    </source>
</reference>
<dbReference type="HOGENOM" id="CLU_229799_0_0_0"/>
<name>D1AIQ4_SEBTE</name>
<proteinExistence type="predicted"/>
<dbReference type="InterPro" id="IPR058034">
    <property type="entry name" value="BigA_beta"/>
</dbReference>
<keyword evidence="3" id="KW-1185">Reference proteome</keyword>
<evidence type="ECO:0000313" key="3">
    <source>
        <dbReference type="Proteomes" id="UP000000845"/>
    </source>
</evidence>